<keyword evidence="2" id="KW-1185">Reference proteome</keyword>
<dbReference type="EMBL" id="CM042047">
    <property type="protein sequence ID" value="KAI3769423.1"/>
    <property type="molecule type" value="Genomic_DNA"/>
</dbReference>
<accession>A0ACB9FER6</accession>
<evidence type="ECO:0000313" key="2">
    <source>
        <dbReference type="Proteomes" id="UP001055879"/>
    </source>
</evidence>
<organism evidence="1 2">
    <name type="scientific">Arctium lappa</name>
    <name type="common">Greater burdock</name>
    <name type="synonym">Lappa major</name>
    <dbReference type="NCBI Taxonomy" id="4217"/>
    <lineage>
        <taxon>Eukaryota</taxon>
        <taxon>Viridiplantae</taxon>
        <taxon>Streptophyta</taxon>
        <taxon>Embryophyta</taxon>
        <taxon>Tracheophyta</taxon>
        <taxon>Spermatophyta</taxon>
        <taxon>Magnoliopsida</taxon>
        <taxon>eudicotyledons</taxon>
        <taxon>Gunneridae</taxon>
        <taxon>Pentapetalae</taxon>
        <taxon>asterids</taxon>
        <taxon>campanulids</taxon>
        <taxon>Asterales</taxon>
        <taxon>Asteraceae</taxon>
        <taxon>Carduoideae</taxon>
        <taxon>Cardueae</taxon>
        <taxon>Arctiinae</taxon>
        <taxon>Arctium</taxon>
    </lineage>
</organism>
<name>A0ACB9FER6_ARCLA</name>
<evidence type="ECO:0000313" key="1">
    <source>
        <dbReference type="EMBL" id="KAI3769423.1"/>
    </source>
</evidence>
<dbReference type="Proteomes" id="UP001055879">
    <property type="component" value="Linkage Group LG01"/>
</dbReference>
<protein>
    <submittedName>
        <fullName evidence="1">Uncharacterized protein</fullName>
    </submittedName>
</protein>
<reference evidence="2" key="1">
    <citation type="journal article" date="2022" name="Mol. Ecol. Resour.">
        <title>The genomes of chicory, endive, great burdock and yacon provide insights into Asteraceae palaeo-polyploidization history and plant inulin production.</title>
        <authorList>
            <person name="Fan W."/>
            <person name="Wang S."/>
            <person name="Wang H."/>
            <person name="Wang A."/>
            <person name="Jiang F."/>
            <person name="Liu H."/>
            <person name="Zhao H."/>
            <person name="Xu D."/>
            <person name="Zhang Y."/>
        </authorList>
    </citation>
    <scope>NUCLEOTIDE SEQUENCE [LARGE SCALE GENOMIC DNA]</scope>
    <source>
        <strain evidence="2">cv. Niubang</strain>
    </source>
</reference>
<comment type="caution">
    <text evidence="1">The sequence shown here is derived from an EMBL/GenBank/DDBJ whole genome shotgun (WGS) entry which is preliminary data.</text>
</comment>
<sequence length="74" mass="8712">MMIVRWVFISHLQSLIPFSCHHPNFHHFIYITSSPFLLFSSKNFLYTNNNNNNNNTQQILLEEIGKRDGGNQCE</sequence>
<proteinExistence type="predicted"/>
<reference evidence="1 2" key="2">
    <citation type="journal article" date="2022" name="Mol. Ecol. Resour.">
        <title>The genomes of chicory, endive, great burdock and yacon provide insights into Asteraceae paleo-polyploidization history and plant inulin production.</title>
        <authorList>
            <person name="Fan W."/>
            <person name="Wang S."/>
            <person name="Wang H."/>
            <person name="Wang A."/>
            <person name="Jiang F."/>
            <person name="Liu H."/>
            <person name="Zhao H."/>
            <person name="Xu D."/>
            <person name="Zhang Y."/>
        </authorList>
    </citation>
    <scope>NUCLEOTIDE SEQUENCE [LARGE SCALE GENOMIC DNA]</scope>
    <source>
        <strain evidence="2">cv. Niubang</strain>
    </source>
</reference>
<gene>
    <name evidence="1" type="ORF">L6452_00525</name>
</gene>